<dbReference type="PANTHER" id="PTHR46333:SF5">
    <property type="entry name" value="TRANSGLUTAMINASE-LIKE DOMAIN-CONTAINING PROTEIN"/>
    <property type="match status" value="1"/>
</dbReference>
<dbReference type="InterPro" id="IPR002931">
    <property type="entry name" value="Transglutaminase-like"/>
</dbReference>
<feature type="domain" description="Transglutaminase-like" evidence="2">
    <location>
        <begin position="261"/>
        <end position="333"/>
    </location>
</feature>
<evidence type="ECO:0000256" key="1">
    <source>
        <dbReference type="SAM" id="MobiDB-lite"/>
    </source>
</evidence>
<dbReference type="PANTHER" id="PTHR46333">
    <property type="entry name" value="CYTOKINESIS PROTEIN 3"/>
    <property type="match status" value="1"/>
</dbReference>
<protein>
    <recommendedName>
        <fullName evidence="2">Transglutaminase-like domain-containing protein</fullName>
    </recommendedName>
</protein>
<gene>
    <name evidence="3" type="ORF">D9756_005324</name>
</gene>
<dbReference type="EMBL" id="JAACJO010000008">
    <property type="protein sequence ID" value="KAF5354917.1"/>
    <property type="molecule type" value="Genomic_DNA"/>
</dbReference>
<dbReference type="Pfam" id="PF01841">
    <property type="entry name" value="Transglut_core"/>
    <property type="match status" value="1"/>
</dbReference>
<accession>A0A8H5D763</accession>
<dbReference type="SMART" id="SM00460">
    <property type="entry name" value="TGc"/>
    <property type="match status" value="1"/>
</dbReference>
<dbReference type="SUPFAM" id="SSF54001">
    <property type="entry name" value="Cysteine proteinases"/>
    <property type="match status" value="1"/>
</dbReference>
<dbReference type="OrthoDB" id="6129702at2759"/>
<proteinExistence type="predicted"/>
<name>A0A8H5D763_9AGAR</name>
<dbReference type="AlphaFoldDB" id="A0A8H5D763"/>
<dbReference type="Proteomes" id="UP000559027">
    <property type="component" value="Unassembled WGS sequence"/>
</dbReference>
<feature type="compositionally biased region" description="Pro residues" evidence="1">
    <location>
        <begin position="9"/>
        <end position="19"/>
    </location>
</feature>
<keyword evidence="4" id="KW-1185">Reference proteome</keyword>
<evidence type="ECO:0000259" key="2">
    <source>
        <dbReference type="SMART" id="SM00460"/>
    </source>
</evidence>
<dbReference type="GO" id="GO:0005737">
    <property type="term" value="C:cytoplasm"/>
    <property type="evidence" value="ECO:0007669"/>
    <property type="project" value="TreeGrafter"/>
</dbReference>
<feature type="region of interest" description="Disordered" evidence="1">
    <location>
        <begin position="90"/>
        <end position="148"/>
    </location>
</feature>
<organism evidence="3 4">
    <name type="scientific">Leucocoprinus leucothites</name>
    <dbReference type="NCBI Taxonomy" id="201217"/>
    <lineage>
        <taxon>Eukaryota</taxon>
        <taxon>Fungi</taxon>
        <taxon>Dikarya</taxon>
        <taxon>Basidiomycota</taxon>
        <taxon>Agaricomycotina</taxon>
        <taxon>Agaricomycetes</taxon>
        <taxon>Agaricomycetidae</taxon>
        <taxon>Agaricales</taxon>
        <taxon>Agaricineae</taxon>
        <taxon>Agaricaceae</taxon>
        <taxon>Leucocoprinus</taxon>
    </lineage>
</organism>
<dbReference type="InterPro" id="IPR052557">
    <property type="entry name" value="CAP/Cytokinesis_protein"/>
</dbReference>
<comment type="caution">
    <text evidence="3">The sequence shown here is derived from an EMBL/GenBank/DDBJ whole genome shotgun (WGS) entry which is preliminary data.</text>
</comment>
<reference evidence="3 4" key="1">
    <citation type="journal article" date="2020" name="ISME J.">
        <title>Uncovering the hidden diversity of litter-decomposition mechanisms in mushroom-forming fungi.</title>
        <authorList>
            <person name="Floudas D."/>
            <person name="Bentzer J."/>
            <person name="Ahren D."/>
            <person name="Johansson T."/>
            <person name="Persson P."/>
            <person name="Tunlid A."/>
        </authorList>
    </citation>
    <scope>NUCLEOTIDE SEQUENCE [LARGE SCALE GENOMIC DNA]</scope>
    <source>
        <strain evidence="3 4">CBS 146.42</strain>
    </source>
</reference>
<evidence type="ECO:0000313" key="3">
    <source>
        <dbReference type="EMBL" id="KAF5354917.1"/>
    </source>
</evidence>
<feature type="region of interest" description="Disordered" evidence="1">
    <location>
        <begin position="1"/>
        <end position="31"/>
    </location>
</feature>
<sequence length="516" mass="57003">MSTVLPPRRQIPPPPPPRVKPVNNRDADSPQTISLTTHITSLQLNPAAQLPFRSAGKNGNNLNQLEALEAPTKSFALVLAGLDPEYLNSLLARPPPPIPDKHSQEPEPDSNVPPQLPPRRRIPPRTPSPLQSDYAPASNDYDDQPPEAQEYFTQNKDDEDGLYHNPEPDDTTTYAETAADGMFSEGTCIKCHDFSVVDTHAAQFPRQYVSSLDELAYNLTEPFTYETEKARAIFTWLHHNIQYDAQSFFAGTVKPATPESTLSSGLAVCDGYAGLFVELAEKAGLQVHKVTGHGKGFGYRNLAPGEPVPKMSTNHAWNCVLMDGEWHLIDATWGAGALNGSTYEQRFDPSWFASTPVEFARRHFPSDPTYQLIADDDGGPMNWEGYILAPPGPVIFSDFHRLEFSVDQLQPASEVIENGQTVSFTLFKRCEHMTNDESENYVHVLLIPGRKPMPLQPNAEGGWSLTYRVVGETELSLMFIATVDGQDAKGIGIRGFNNALDRKSMSFGGLAKWTVV</sequence>
<dbReference type="InterPro" id="IPR038765">
    <property type="entry name" value="Papain-like_cys_pep_sf"/>
</dbReference>
<dbReference type="Gene3D" id="3.10.620.30">
    <property type="match status" value="1"/>
</dbReference>
<evidence type="ECO:0000313" key="4">
    <source>
        <dbReference type="Proteomes" id="UP000559027"/>
    </source>
</evidence>